<dbReference type="AlphaFoldDB" id="A0A3M2MDJ8"/>
<accession>A0A3M2MDJ8</accession>
<dbReference type="Gene3D" id="3.20.20.80">
    <property type="entry name" value="Glycosidases"/>
    <property type="match status" value="4"/>
</dbReference>
<evidence type="ECO:0000259" key="2">
    <source>
        <dbReference type="SMART" id="SM00642"/>
    </source>
</evidence>
<dbReference type="EMBL" id="RFFG01000006">
    <property type="protein sequence ID" value="RMI47050.1"/>
    <property type="molecule type" value="Genomic_DNA"/>
</dbReference>
<proteinExistence type="predicted"/>
<dbReference type="NCBIfam" id="TIGR02401">
    <property type="entry name" value="trehalose_TreY"/>
    <property type="match status" value="1"/>
</dbReference>
<feature type="region of interest" description="Disordered" evidence="1">
    <location>
        <begin position="197"/>
        <end position="229"/>
    </location>
</feature>
<dbReference type="OrthoDB" id="9761577at2"/>
<dbReference type="PANTHER" id="PTHR10357">
    <property type="entry name" value="ALPHA-AMYLASE FAMILY MEMBER"/>
    <property type="match status" value="1"/>
</dbReference>
<evidence type="ECO:0000313" key="3">
    <source>
        <dbReference type="EMBL" id="RMI47050.1"/>
    </source>
</evidence>
<dbReference type="InterPro" id="IPR017853">
    <property type="entry name" value="GH"/>
</dbReference>
<keyword evidence="4" id="KW-1185">Reference proteome</keyword>
<dbReference type="Pfam" id="PF00128">
    <property type="entry name" value="Alpha-amylase"/>
    <property type="match status" value="1"/>
</dbReference>
<dbReference type="SUPFAM" id="SSF51445">
    <property type="entry name" value="(Trans)glycosidases"/>
    <property type="match status" value="1"/>
</dbReference>
<feature type="domain" description="Glycosyl hydrolase family 13 catalytic" evidence="2">
    <location>
        <begin position="11"/>
        <end position="627"/>
    </location>
</feature>
<dbReference type="GO" id="GO:0030980">
    <property type="term" value="P:alpha-glucan catabolic process"/>
    <property type="evidence" value="ECO:0007669"/>
    <property type="project" value="TreeGrafter"/>
</dbReference>
<dbReference type="Proteomes" id="UP000282674">
    <property type="component" value="Unassembled WGS sequence"/>
</dbReference>
<organism evidence="3 4">
    <name type="scientific">Actinomadura harenae</name>
    <dbReference type="NCBI Taxonomy" id="2483351"/>
    <lineage>
        <taxon>Bacteria</taxon>
        <taxon>Bacillati</taxon>
        <taxon>Actinomycetota</taxon>
        <taxon>Actinomycetes</taxon>
        <taxon>Streptosporangiales</taxon>
        <taxon>Thermomonosporaceae</taxon>
        <taxon>Actinomadura</taxon>
    </lineage>
</organism>
<dbReference type="PANTHER" id="PTHR10357:SF216">
    <property type="entry name" value="MALTOOLIGOSYL TREHALOSE SYNTHASE-RELATED"/>
    <property type="match status" value="1"/>
</dbReference>
<sequence length="744" mass="82136">MDAPSGTYRLQLTPPRFGFAEAAALAPYLKDLGVSHVHLSPVLQAAPGSTHGYDVVDHGRISAELGGEDAFTAMVGRFRSQGLRVLLGIVPNHMAFHGPAVESVLADGPKSPYAHWFDVDWDAGGGRLVPPGQGEPNYRRFFDISGLIALRQEDPDVFDATHALIIRLVRDGLVDGLRIDHLDGLTDPRAYLRRLSDRIAPGHDRSDHNASERDPERNASERGPERDTSRTRRWILVEKITARGEELPAGWVCAGTTGYDALGMVGGLFLDPAGERALTEIHARLTGRSTTFAEVERASRRHAAEHTLRPEVDRLHRVLVRARPSDDSGALRDALLELLVAIKVYRAYVVPGAGPSDQALRVLTEAARRCRAPLVPAVVREALYGDPEFVVRFQQVSAPLAAKGVEDTAFYRWSRLSALNEVGGDPARFAVAPAEFHAFCRRVAADWPLTMTTLSTHDTKRQEDVRARLAVLAEIPDAWEAAVTGWRAPSSPLEPDLEQLMWQTLVGAWPITEDRMSGYLLKAMREAKTTTNWITPNKAYEQQVLRHLHTILASRIPYEIARFVARIEPWTRANVLGQKIVQLTMPGVPDLYQGCELVGRALVDPDNRRPVDFGRRRARLARLDDNRAPGGLDDEKLLVTSRALRLRRDRPAWFAPPGPHEPLTAVGPAADHVVAFRRGRALTLATRLPATLERRGGWASTLLAPHDGRWRDVLTGYVHEGPQLDLAAVLDRLPVALLVPEGAV</sequence>
<dbReference type="GO" id="GO:0005992">
    <property type="term" value="P:trehalose biosynthetic process"/>
    <property type="evidence" value="ECO:0007669"/>
    <property type="project" value="TreeGrafter"/>
</dbReference>
<dbReference type="InterPro" id="IPR012767">
    <property type="entry name" value="Trehalose_TreY"/>
</dbReference>
<evidence type="ECO:0000256" key="1">
    <source>
        <dbReference type="SAM" id="MobiDB-lite"/>
    </source>
</evidence>
<dbReference type="SMART" id="SM00642">
    <property type="entry name" value="Aamy"/>
    <property type="match status" value="1"/>
</dbReference>
<name>A0A3M2MDJ8_9ACTN</name>
<evidence type="ECO:0000313" key="4">
    <source>
        <dbReference type="Proteomes" id="UP000282674"/>
    </source>
</evidence>
<protein>
    <submittedName>
        <fullName evidence="3">Malto-oligosyltrehalose synthase</fullName>
    </submittedName>
</protein>
<dbReference type="CDD" id="cd11336">
    <property type="entry name" value="AmyAc_MTSase"/>
    <property type="match status" value="1"/>
</dbReference>
<dbReference type="GO" id="GO:0047470">
    <property type="term" value="F:(1,4)-alpha-D-glucan 1-alpha-D-glucosylmutase activity"/>
    <property type="evidence" value="ECO:0007669"/>
    <property type="project" value="TreeGrafter"/>
</dbReference>
<dbReference type="InterPro" id="IPR006047">
    <property type="entry name" value="GH13_cat_dom"/>
</dbReference>
<comment type="caution">
    <text evidence="3">The sequence shown here is derived from an EMBL/GenBank/DDBJ whole genome shotgun (WGS) entry which is preliminary data.</text>
</comment>
<reference evidence="3 4" key="1">
    <citation type="submission" date="2018-10" db="EMBL/GenBank/DDBJ databases">
        <title>Isolation from soil.</title>
        <authorList>
            <person name="Hu J."/>
        </authorList>
    </citation>
    <scope>NUCLEOTIDE SEQUENCE [LARGE SCALE GENOMIC DNA]</scope>
    <source>
        <strain evidence="3 4">NEAU-Ht49</strain>
    </source>
</reference>
<gene>
    <name evidence="3" type="primary">treY</name>
    <name evidence="3" type="ORF">EBO15_05230</name>
</gene>